<dbReference type="SUPFAM" id="SSF50965">
    <property type="entry name" value="Galactose oxidase, central domain"/>
    <property type="match status" value="1"/>
</dbReference>
<evidence type="ECO:0008006" key="3">
    <source>
        <dbReference type="Google" id="ProtNLM"/>
    </source>
</evidence>
<organism evidence="1 2">
    <name type="scientific">Zoogloea oryzae</name>
    <dbReference type="NCBI Taxonomy" id="310767"/>
    <lineage>
        <taxon>Bacteria</taxon>
        <taxon>Pseudomonadati</taxon>
        <taxon>Pseudomonadota</taxon>
        <taxon>Betaproteobacteria</taxon>
        <taxon>Rhodocyclales</taxon>
        <taxon>Zoogloeaceae</taxon>
        <taxon>Zoogloea</taxon>
    </lineage>
</organism>
<gene>
    <name evidence="1" type="ORF">GCM10007933_22420</name>
</gene>
<dbReference type="Proteomes" id="UP001157167">
    <property type="component" value="Unassembled WGS sequence"/>
</dbReference>
<keyword evidence="2" id="KW-1185">Reference proteome</keyword>
<reference evidence="2" key="1">
    <citation type="journal article" date="2019" name="Int. J. Syst. Evol. Microbiol.">
        <title>The Global Catalogue of Microorganisms (GCM) 10K type strain sequencing project: providing services to taxonomists for standard genome sequencing and annotation.</title>
        <authorList>
            <consortium name="The Broad Institute Genomics Platform"/>
            <consortium name="The Broad Institute Genome Sequencing Center for Infectious Disease"/>
            <person name="Wu L."/>
            <person name="Ma J."/>
        </authorList>
    </citation>
    <scope>NUCLEOTIDE SEQUENCE [LARGE SCALE GENOMIC DNA]</scope>
    <source>
        <strain evidence="2">NBRC 102407</strain>
    </source>
</reference>
<proteinExistence type="predicted"/>
<comment type="caution">
    <text evidence="1">The sequence shown here is derived from an EMBL/GenBank/DDBJ whole genome shotgun (WGS) entry which is preliminary data.</text>
</comment>
<evidence type="ECO:0000313" key="1">
    <source>
        <dbReference type="EMBL" id="GLT22781.1"/>
    </source>
</evidence>
<accession>A0ABQ6FCZ3</accession>
<evidence type="ECO:0000313" key="2">
    <source>
        <dbReference type="Proteomes" id="UP001157167"/>
    </source>
</evidence>
<dbReference type="InterPro" id="IPR011043">
    <property type="entry name" value="Gal_Oxase/kelch_b-propeller"/>
</dbReference>
<dbReference type="EMBL" id="BSPX01000031">
    <property type="protein sequence ID" value="GLT22781.1"/>
    <property type="molecule type" value="Genomic_DNA"/>
</dbReference>
<name>A0ABQ6FCZ3_9RHOO</name>
<sequence length="391" mass="42474">MATPVNDTYTVPAGQSINAGRSLSVAAPDATGGTVAQLLAGWSGTGFQLLTTLPDLPIYDASGHAGSAWDEGRQRLWIFGAETHGTAQTRNAVYCWDARDGLLKRQYAPDPCPGAYHISADGFLYADAANSRPWGMHAFRTLWFDATTKEVGVAYDAYDHALWTPPYDAPAIDIESRKCPFWYYNTVTGKWRKQDSPAITAYNRAGTGTASTRVPGDGWYRVNDAYIWHLSEDGTTRTVGNYSGKVPPLIQHFAHLIGRNIVQIGGYYDTPGSYLGSVHPLDDLAASRVLMVSAFPALAGWDVSNCWSAPMPDGRIVFGAQQTGTGQIGAFILDWNKATPTVTDTGHRLGITTSRTVDHYELKAAWSATHNCAIFITNRMGAGEKVFGLRI</sequence>
<protein>
    <recommendedName>
        <fullName evidence="3">WD40 repeat domain-containing protein</fullName>
    </recommendedName>
</protein>
<dbReference type="RefSeq" id="WP_284188064.1">
    <property type="nucleotide sequence ID" value="NZ_BSPX01000031.1"/>
</dbReference>